<gene>
    <name evidence="1" type="ORF">K435DRAFT_411875</name>
</gene>
<dbReference type="EMBL" id="ML179616">
    <property type="protein sequence ID" value="THU84196.1"/>
    <property type="molecule type" value="Genomic_DNA"/>
</dbReference>
<evidence type="ECO:0000313" key="1">
    <source>
        <dbReference type="EMBL" id="THU84196.1"/>
    </source>
</evidence>
<feature type="non-terminal residue" evidence="1">
    <location>
        <position position="123"/>
    </location>
</feature>
<name>A0A4S8L6E7_DENBC</name>
<sequence>MMDIDEQEYQPAAVPSTSSRVLPPLVPADDAHPFDLESYISNYTGRGAIDRLIHIISLCPHLAVEAFGLAVQRIQKSRDASIYQTLCNAYEQISSHPDVVNIYKIKLPPLAELPTLNSKWVEE</sequence>
<keyword evidence="2" id="KW-1185">Reference proteome</keyword>
<dbReference type="Proteomes" id="UP000297245">
    <property type="component" value="Unassembled WGS sequence"/>
</dbReference>
<reference evidence="1 2" key="1">
    <citation type="journal article" date="2019" name="Nat. Ecol. Evol.">
        <title>Megaphylogeny resolves global patterns of mushroom evolution.</title>
        <authorList>
            <person name="Varga T."/>
            <person name="Krizsan K."/>
            <person name="Foldi C."/>
            <person name="Dima B."/>
            <person name="Sanchez-Garcia M."/>
            <person name="Sanchez-Ramirez S."/>
            <person name="Szollosi G.J."/>
            <person name="Szarkandi J.G."/>
            <person name="Papp V."/>
            <person name="Albert L."/>
            <person name="Andreopoulos W."/>
            <person name="Angelini C."/>
            <person name="Antonin V."/>
            <person name="Barry K.W."/>
            <person name="Bougher N.L."/>
            <person name="Buchanan P."/>
            <person name="Buyck B."/>
            <person name="Bense V."/>
            <person name="Catcheside P."/>
            <person name="Chovatia M."/>
            <person name="Cooper J."/>
            <person name="Damon W."/>
            <person name="Desjardin D."/>
            <person name="Finy P."/>
            <person name="Geml J."/>
            <person name="Haridas S."/>
            <person name="Hughes K."/>
            <person name="Justo A."/>
            <person name="Karasinski D."/>
            <person name="Kautmanova I."/>
            <person name="Kiss B."/>
            <person name="Kocsube S."/>
            <person name="Kotiranta H."/>
            <person name="LaButti K.M."/>
            <person name="Lechner B.E."/>
            <person name="Liimatainen K."/>
            <person name="Lipzen A."/>
            <person name="Lukacs Z."/>
            <person name="Mihaltcheva S."/>
            <person name="Morgado L.N."/>
            <person name="Niskanen T."/>
            <person name="Noordeloos M.E."/>
            <person name="Ohm R.A."/>
            <person name="Ortiz-Santana B."/>
            <person name="Ovrebo C."/>
            <person name="Racz N."/>
            <person name="Riley R."/>
            <person name="Savchenko A."/>
            <person name="Shiryaev A."/>
            <person name="Soop K."/>
            <person name="Spirin V."/>
            <person name="Szebenyi C."/>
            <person name="Tomsovsky M."/>
            <person name="Tulloss R.E."/>
            <person name="Uehling J."/>
            <person name="Grigoriev I.V."/>
            <person name="Vagvolgyi C."/>
            <person name="Papp T."/>
            <person name="Martin F.M."/>
            <person name="Miettinen O."/>
            <person name="Hibbett D.S."/>
            <person name="Nagy L.G."/>
        </authorList>
    </citation>
    <scope>NUCLEOTIDE SEQUENCE [LARGE SCALE GENOMIC DNA]</scope>
    <source>
        <strain evidence="1 2">CBS 962.96</strain>
    </source>
</reference>
<dbReference type="AlphaFoldDB" id="A0A4S8L6E7"/>
<organism evidence="1 2">
    <name type="scientific">Dendrothele bispora (strain CBS 962.96)</name>
    <dbReference type="NCBI Taxonomy" id="1314807"/>
    <lineage>
        <taxon>Eukaryota</taxon>
        <taxon>Fungi</taxon>
        <taxon>Dikarya</taxon>
        <taxon>Basidiomycota</taxon>
        <taxon>Agaricomycotina</taxon>
        <taxon>Agaricomycetes</taxon>
        <taxon>Agaricomycetidae</taxon>
        <taxon>Agaricales</taxon>
        <taxon>Agaricales incertae sedis</taxon>
        <taxon>Dendrothele</taxon>
    </lineage>
</organism>
<dbReference type="OrthoDB" id="422427at2759"/>
<dbReference type="Gene3D" id="1.25.40.570">
    <property type="match status" value="1"/>
</dbReference>
<accession>A0A4S8L6E7</accession>
<evidence type="ECO:0000313" key="2">
    <source>
        <dbReference type="Proteomes" id="UP000297245"/>
    </source>
</evidence>
<protein>
    <submittedName>
        <fullName evidence="1">Uncharacterized protein</fullName>
    </submittedName>
</protein>
<proteinExistence type="predicted"/>